<accession>A0A371CHP6</accession>
<gene>
    <name evidence="2" type="ORF">OH76DRAFT_524882</name>
</gene>
<proteinExistence type="predicted"/>
<evidence type="ECO:0000313" key="2">
    <source>
        <dbReference type="EMBL" id="RDX39809.1"/>
    </source>
</evidence>
<name>A0A371CHP6_9APHY</name>
<sequence>MGDELGARQRRRERVHQGWEGGSERSRRPDRPRSRSCTEDVSRESLAFGREGKCASRLQCTFVWPPAQVCVSGLGGDESDAGGRESVLPVRRWRKLRPGRRHIVDCHCQHRGAAVDEKRDPLSATRHDRREERLTGHPNDEQRYPVDGRRPGEGQGAGPAYTIVEPPAIR</sequence>
<evidence type="ECO:0000313" key="3">
    <source>
        <dbReference type="Proteomes" id="UP000256964"/>
    </source>
</evidence>
<feature type="compositionally biased region" description="Basic and acidic residues" evidence="1">
    <location>
        <begin position="22"/>
        <end position="42"/>
    </location>
</feature>
<dbReference type="AlphaFoldDB" id="A0A371CHP6"/>
<protein>
    <submittedName>
        <fullName evidence="2">Uncharacterized protein</fullName>
    </submittedName>
</protein>
<feature type="region of interest" description="Disordered" evidence="1">
    <location>
        <begin position="1"/>
        <end position="42"/>
    </location>
</feature>
<dbReference type="Proteomes" id="UP000256964">
    <property type="component" value="Unassembled WGS sequence"/>
</dbReference>
<reference evidence="2 3" key="1">
    <citation type="journal article" date="2018" name="Biotechnol. Biofuels">
        <title>Integrative visual omics of the white-rot fungus Polyporus brumalis exposes the biotechnological potential of its oxidative enzymes for delignifying raw plant biomass.</title>
        <authorList>
            <person name="Miyauchi S."/>
            <person name="Rancon A."/>
            <person name="Drula E."/>
            <person name="Hage H."/>
            <person name="Chaduli D."/>
            <person name="Favel A."/>
            <person name="Grisel S."/>
            <person name="Henrissat B."/>
            <person name="Herpoel-Gimbert I."/>
            <person name="Ruiz-Duenas F.J."/>
            <person name="Chevret D."/>
            <person name="Hainaut M."/>
            <person name="Lin J."/>
            <person name="Wang M."/>
            <person name="Pangilinan J."/>
            <person name="Lipzen A."/>
            <person name="Lesage-Meessen L."/>
            <person name="Navarro D."/>
            <person name="Riley R."/>
            <person name="Grigoriev I.V."/>
            <person name="Zhou S."/>
            <person name="Raouche S."/>
            <person name="Rosso M.N."/>
        </authorList>
    </citation>
    <scope>NUCLEOTIDE SEQUENCE [LARGE SCALE GENOMIC DNA]</scope>
    <source>
        <strain evidence="2 3">BRFM 1820</strain>
    </source>
</reference>
<evidence type="ECO:0000256" key="1">
    <source>
        <dbReference type="SAM" id="MobiDB-lite"/>
    </source>
</evidence>
<organism evidence="2 3">
    <name type="scientific">Lentinus brumalis</name>
    <dbReference type="NCBI Taxonomy" id="2498619"/>
    <lineage>
        <taxon>Eukaryota</taxon>
        <taxon>Fungi</taxon>
        <taxon>Dikarya</taxon>
        <taxon>Basidiomycota</taxon>
        <taxon>Agaricomycotina</taxon>
        <taxon>Agaricomycetes</taxon>
        <taxon>Polyporales</taxon>
        <taxon>Polyporaceae</taxon>
        <taxon>Lentinus</taxon>
    </lineage>
</organism>
<keyword evidence="3" id="KW-1185">Reference proteome</keyword>
<dbReference type="EMBL" id="KZ857643">
    <property type="protein sequence ID" value="RDX39809.1"/>
    <property type="molecule type" value="Genomic_DNA"/>
</dbReference>
<feature type="region of interest" description="Disordered" evidence="1">
    <location>
        <begin position="116"/>
        <end position="170"/>
    </location>
</feature>
<feature type="compositionally biased region" description="Basic and acidic residues" evidence="1">
    <location>
        <begin position="116"/>
        <end position="152"/>
    </location>
</feature>